<organism evidence="1 2">
    <name type="scientific">Trematosphaeria pertusa</name>
    <dbReference type="NCBI Taxonomy" id="390896"/>
    <lineage>
        <taxon>Eukaryota</taxon>
        <taxon>Fungi</taxon>
        <taxon>Dikarya</taxon>
        <taxon>Ascomycota</taxon>
        <taxon>Pezizomycotina</taxon>
        <taxon>Dothideomycetes</taxon>
        <taxon>Pleosporomycetidae</taxon>
        <taxon>Pleosporales</taxon>
        <taxon>Massarineae</taxon>
        <taxon>Trematosphaeriaceae</taxon>
        <taxon>Trematosphaeria</taxon>
    </lineage>
</organism>
<dbReference type="Proteomes" id="UP000800094">
    <property type="component" value="Unassembled WGS sequence"/>
</dbReference>
<evidence type="ECO:0000313" key="1">
    <source>
        <dbReference type="EMBL" id="KAF2247901.1"/>
    </source>
</evidence>
<proteinExistence type="predicted"/>
<keyword evidence="2" id="KW-1185">Reference proteome</keyword>
<dbReference type="OrthoDB" id="3733501at2759"/>
<reference evidence="1" key="1">
    <citation type="journal article" date="2020" name="Stud. Mycol.">
        <title>101 Dothideomycetes genomes: a test case for predicting lifestyles and emergence of pathogens.</title>
        <authorList>
            <person name="Haridas S."/>
            <person name="Albert R."/>
            <person name="Binder M."/>
            <person name="Bloem J."/>
            <person name="Labutti K."/>
            <person name="Salamov A."/>
            <person name="Andreopoulos B."/>
            <person name="Baker S."/>
            <person name="Barry K."/>
            <person name="Bills G."/>
            <person name="Bluhm B."/>
            <person name="Cannon C."/>
            <person name="Castanera R."/>
            <person name="Culley D."/>
            <person name="Daum C."/>
            <person name="Ezra D."/>
            <person name="Gonzalez J."/>
            <person name="Henrissat B."/>
            <person name="Kuo A."/>
            <person name="Liang C."/>
            <person name="Lipzen A."/>
            <person name="Lutzoni F."/>
            <person name="Magnuson J."/>
            <person name="Mondo S."/>
            <person name="Nolan M."/>
            <person name="Ohm R."/>
            <person name="Pangilinan J."/>
            <person name="Park H.-J."/>
            <person name="Ramirez L."/>
            <person name="Alfaro M."/>
            <person name="Sun H."/>
            <person name="Tritt A."/>
            <person name="Yoshinaga Y."/>
            <person name="Zwiers L.-H."/>
            <person name="Turgeon B."/>
            <person name="Goodwin S."/>
            <person name="Spatafora J."/>
            <person name="Crous P."/>
            <person name="Grigoriev I."/>
        </authorList>
    </citation>
    <scope>NUCLEOTIDE SEQUENCE</scope>
    <source>
        <strain evidence="1">CBS 122368</strain>
    </source>
</reference>
<sequence length="274" mass="31392">MPGLLDLPLEIRNTVYDLLLHDALEPQSRGVMVVSEPYVKNHLPLRCYRGLLRACRQLHHEFKQAIRHMAAAKQLVYELDVTFSHGRPFFSLTWVWFPGLSQTINSMIINVDLRVREPFDLGVFDQPIPHEHELAHLLEDAPESFAEQLFDYVAILLKALANLLGNGDRSFNVLYTETMILNCRMPTKLVPGPPRSVYMRRVPVDREEADKLFDTMRNTLKANAKAFQGFDAVGCGKLSPLIQIGSLRFATEGRVWGEGHNLILAHDDFQWLRY</sequence>
<dbReference type="AlphaFoldDB" id="A0A6A6IBZ5"/>
<evidence type="ECO:0000313" key="2">
    <source>
        <dbReference type="Proteomes" id="UP000800094"/>
    </source>
</evidence>
<accession>A0A6A6IBZ5</accession>
<dbReference type="RefSeq" id="XP_033682905.1">
    <property type="nucleotide sequence ID" value="XM_033822085.1"/>
</dbReference>
<dbReference type="EMBL" id="ML987196">
    <property type="protein sequence ID" value="KAF2247901.1"/>
    <property type="molecule type" value="Genomic_DNA"/>
</dbReference>
<dbReference type="GeneID" id="54575415"/>
<name>A0A6A6IBZ5_9PLEO</name>
<protein>
    <submittedName>
        <fullName evidence="1">Uncharacterized protein</fullName>
    </submittedName>
</protein>
<gene>
    <name evidence="1" type="ORF">BU26DRAFT_322736</name>
</gene>